<dbReference type="AlphaFoldDB" id="A0A8J4HBV2"/>
<comment type="caution">
    <text evidence="2">The sequence shown here is derived from an EMBL/GenBank/DDBJ whole genome shotgun (WGS) entry which is preliminary data.</text>
</comment>
<protein>
    <submittedName>
        <fullName evidence="2">Trehalose-6-phosphate synthase</fullName>
    </submittedName>
</protein>
<dbReference type="PANTHER" id="PTHR10788:SF106">
    <property type="entry name" value="BCDNA.GH08860"/>
    <property type="match status" value="1"/>
</dbReference>
<evidence type="ECO:0000313" key="2">
    <source>
        <dbReference type="EMBL" id="HGC43443.1"/>
    </source>
</evidence>
<dbReference type="EMBL" id="DTQM01000185">
    <property type="protein sequence ID" value="HGC43443.1"/>
    <property type="molecule type" value="Genomic_DNA"/>
</dbReference>
<dbReference type="InterPro" id="IPR001830">
    <property type="entry name" value="Glyco_trans_20"/>
</dbReference>
<dbReference type="Gene3D" id="3.40.50.2000">
    <property type="entry name" value="Glycogen Phosphorylase B"/>
    <property type="match status" value="2"/>
</dbReference>
<dbReference type="PANTHER" id="PTHR10788">
    <property type="entry name" value="TREHALOSE-6-PHOSPHATE SYNTHASE"/>
    <property type="match status" value="1"/>
</dbReference>
<organism evidence="2">
    <name type="scientific">Acidicaldus sp</name>
    <dbReference type="NCBI Taxonomy" id="1872105"/>
    <lineage>
        <taxon>Bacteria</taxon>
        <taxon>Pseudomonadati</taxon>
        <taxon>Pseudomonadota</taxon>
        <taxon>Alphaproteobacteria</taxon>
        <taxon>Acetobacterales</taxon>
        <taxon>Acetobacteraceae</taxon>
        <taxon>Acidicaldus</taxon>
    </lineage>
</organism>
<gene>
    <name evidence="2" type="ORF">ENY07_09540</name>
</gene>
<reference evidence="2" key="1">
    <citation type="journal article" date="2020" name="mSystems">
        <title>Genome- and Community-Level Interaction Insights into Carbon Utilization and Element Cycling Functions of Hydrothermarchaeota in Hydrothermal Sediment.</title>
        <authorList>
            <person name="Zhou Z."/>
            <person name="Liu Y."/>
            <person name="Xu W."/>
            <person name="Pan J."/>
            <person name="Luo Z.H."/>
            <person name="Li M."/>
        </authorList>
    </citation>
    <scope>NUCLEOTIDE SEQUENCE</scope>
    <source>
        <strain evidence="2">SpSt-997</strain>
    </source>
</reference>
<name>A0A8J4HBV2_9PROT</name>
<accession>A0A8J4HBV2</accession>
<dbReference type="GO" id="GO:0005992">
    <property type="term" value="P:trehalose biosynthetic process"/>
    <property type="evidence" value="ECO:0007669"/>
    <property type="project" value="InterPro"/>
</dbReference>
<proteinExistence type="inferred from homology"/>
<dbReference type="Pfam" id="PF00982">
    <property type="entry name" value="Glyco_transf_20"/>
    <property type="match status" value="1"/>
</dbReference>
<dbReference type="CDD" id="cd03788">
    <property type="entry name" value="GT20_TPS"/>
    <property type="match status" value="1"/>
</dbReference>
<comment type="similarity">
    <text evidence="1">Belongs to the glycosyltransferase 20 family.</text>
</comment>
<dbReference type="GO" id="GO:0003825">
    <property type="term" value="F:alpha,alpha-trehalose-phosphate synthase (UDP-forming) activity"/>
    <property type="evidence" value="ECO:0007669"/>
    <property type="project" value="TreeGrafter"/>
</dbReference>
<evidence type="ECO:0000256" key="1">
    <source>
        <dbReference type="ARBA" id="ARBA00008799"/>
    </source>
</evidence>
<dbReference type="SUPFAM" id="SSF53756">
    <property type="entry name" value="UDP-Glycosyltransferase/glycogen phosphorylase"/>
    <property type="match status" value="1"/>
</dbReference>
<sequence>MNRLVVVSNRVPLPEKGAQAGGLATALEPLLRREGGLWFGWSGAINEDAQDSALHFTQAGRLTYATIDLSPAEHQGFYANFANGVLWPLLHSLPELMRYDRADAEIYLATNARFADALLGQVRRDDLIWVHDYHLLPLPGLLRARGVRNPIGFFLHIPFPGADLLALAPPAAALLEALLEADLIGFQTDGDLANFATAAETLAGARRPAPDRLEVAGREVQLGVFPAEIDAPAFCATAARAAAAPNVTRLRQSLAGQSLILGVDRLDPTKGLVQRLNGYRRLLERHPGLHRRVAFLQIAPVSREDVASYKTLRIEINRAAGQLNSEFGDPDWTPLRLIAKGAPRDSVAGYMRSARVGLVTPLRDGMNLVAKEYVAAQAPEDPGVLVLSRFAGAARQLDAALLVNPNDPDAIAEALNRALHMERRERQTRWQAMWDAIADRSPLEWGFDFLRALQRAATTSAETGLELAGAAPRSPQLRPVPFAAASSAIN</sequence>